<dbReference type="InterPro" id="IPR011010">
    <property type="entry name" value="DNA_brk_join_enz"/>
</dbReference>
<keyword evidence="2" id="KW-0229">DNA integration</keyword>
<reference evidence="7" key="1">
    <citation type="submission" date="2017-11" db="EMBL/GenBank/DDBJ databases">
        <title>The complete genome sequence of Sphingopyxis pomeranensis sp. nov. strain WS5A3p.</title>
        <authorList>
            <person name="Kaminski M.A."/>
        </authorList>
    </citation>
    <scope>NUCLEOTIDE SEQUENCE [LARGE SCALE GENOMIC DNA]</scope>
    <source>
        <strain evidence="7">WS5A3p</strain>
    </source>
</reference>
<dbReference type="PANTHER" id="PTHR30629:SF2">
    <property type="entry name" value="PROPHAGE INTEGRASE INTS-RELATED"/>
    <property type="match status" value="1"/>
</dbReference>
<evidence type="ECO:0000256" key="1">
    <source>
        <dbReference type="ARBA" id="ARBA00008857"/>
    </source>
</evidence>
<dbReference type="InterPro" id="IPR002104">
    <property type="entry name" value="Integrase_catalytic"/>
</dbReference>
<dbReference type="GO" id="GO:0006310">
    <property type="term" value="P:DNA recombination"/>
    <property type="evidence" value="ECO:0007669"/>
    <property type="project" value="UniProtKB-KW"/>
</dbReference>
<dbReference type="AlphaFoldDB" id="A0A2S8B1S6"/>
<dbReference type="PANTHER" id="PTHR30629">
    <property type="entry name" value="PROPHAGE INTEGRASE"/>
    <property type="match status" value="1"/>
</dbReference>
<comment type="caution">
    <text evidence="6">The sequence shown here is derived from an EMBL/GenBank/DDBJ whole genome shotgun (WGS) entry which is preliminary data.</text>
</comment>
<dbReference type="Pfam" id="PF00589">
    <property type="entry name" value="Phage_integrase"/>
    <property type="match status" value="1"/>
</dbReference>
<dbReference type="Gene3D" id="1.10.150.130">
    <property type="match status" value="1"/>
</dbReference>
<keyword evidence="4" id="KW-0233">DNA recombination</keyword>
<feature type="domain" description="Tyr recombinase" evidence="5">
    <location>
        <begin position="204"/>
        <end position="387"/>
    </location>
</feature>
<accession>A0A2S8B1S6</accession>
<dbReference type="SUPFAM" id="SSF56349">
    <property type="entry name" value="DNA breaking-rejoining enzymes"/>
    <property type="match status" value="1"/>
</dbReference>
<keyword evidence="7" id="KW-1185">Reference proteome</keyword>
<evidence type="ECO:0000256" key="2">
    <source>
        <dbReference type="ARBA" id="ARBA00022908"/>
    </source>
</evidence>
<evidence type="ECO:0000313" key="7">
    <source>
        <dbReference type="Proteomes" id="UP000238954"/>
    </source>
</evidence>
<dbReference type="Gene3D" id="3.30.160.390">
    <property type="entry name" value="Integrase, DNA-binding domain"/>
    <property type="match status" value="1"/>
</dbReference>
<dbReference type="InterPro" id="IPR010998">
    <property type="entry name" value="Integrase_recombinase_N"/>
</dbReference>
<dbReference type="Pfam" id="PF13356">
    <property type="entry name" value="Arm-DNA-bind_3"/>
    <property type="match status" value="1"/>
</dbReference>
<dbReference type="Pfam" id="PF22022">
    <property type="entry name" value="Phage_int_M"/>
    <property type="match status" value="1"/>
</dbReference>
<proteinExistence type="inferred from homology"/>
<dbReference type="InterPro" id="IPR050808">
    <property type="entry name" value="Phage_Integrase"/>
</dbReference>
<dbReference type="Gene3D" id="1.10.443.10">
    <property type="entry name" value="Intergrase catalytic core"/>
    <property type="match status" value="1"/>
</dbReference>
<dbReference type="InterPro" id="IPR038488">
    <property type="entry name" value="Integrase_DNA-bd_sf"/>
</dbReference>
<dbReference type="InterPro" id="IPR013762">
    <property type="entry name" value="Integrase-like_cat_sf"/>
</dbReference>
<dbReference type="GO" id="GO:0003677">
    <property type="term" value="F:DNA binding"/>
    <property type="evidence" value="ECO:0007669"/>
    <property type="project" value="UniProtKB-KW"/>
</dbReference>
<dbReference type="InterPro" id="IPR025166">
    <property type="entry name" value="Integrase_DNA_bind_dom"/>
</dbReference>
<dbReference type="RefSeq" id="WP_105999739.1">
    <property type="nucleotide sequence ID" value="NZ_CM009578.1"/>
</dbReference>
<organism evidence="6 7">
    <name type="scientific">Sphingopyxis lindanitolerans</name>
    <dbReference type="NCBI Taxonomy" id="2054227"/>
    <lineage>
        <taxon>Bacteria</taxon>
        <taxon>Pseudomonadati</taxon>
        <taxon>Pseudomonadota</taxon>
        <taxon>Alphaproteobacteria</taxon>
        <taxon>Sphingomonadales</taxon>
        <taxon>Sphingomonadaceae</taxon>
        <taxon>Sphingopyxis</taxon>
    </lineage>
</organism>
<comment type="similarity">
    <text evidence="1">Belongs to the 'phage' integrase family.</text>
</comment>
<dbReference type="OrthoDB" id="7388552at2"/>
<dbReference type="InterPro" id="IPR053876">
    <property type="entry name" value="Phage_int_M"/>
</dbReference>
<gene>
    <name evidence="6" type="ORF">CVO77_15045</name>
</gene>
<evidence type="ECO:0000256" key="3">
    <source>
        <dbReference type="ARBA" id="ARBA00023125"/>
    </source>
</evidence>
<evidence type="ECO:0000256" key="4">
    <source>
        <dbReference type="ARBA" id="ARBA00023172"/>
    </source>
</evidence>
<dbReference type="Proteomes" id="UP000238954">
    <property type="component" value="Chromosome"/>
</dbReference>
<keyword evidence="3" id="KW-0238">DNA-binding</keyword>
<name>A0A2S8B1S6_9SPHN</name>
<dbReference type="CDD" id="cd00801">
    <property type="entry name" value="INT_P4_C"/>
    <property type="match status" value="1"/>
</dbReference>
<evidence type="ECO:0000259" key="5">
    <source>
        <dbReference type="PROSITE" id="PS51898"/>
    </source>
</evidence>
<dbReference type="PROSITE" id="PS51898">
    <property type="entry name" value="TYR_RECOMBINASE"/>
    <property type="match status" value="1"/>
</dbReference>
<protein>
    <submittedName>
        <fullName evidence="6">Integrase</fullName>
    </submittedName>
</protein>
<evidence type="ECO:0000313" key="6">
    <source>
        <dbReference type="EMBL" id="PQM26362.1"/>
    </source>
</evidence>
<dbReference type="EMBL" id="PHFW01000003">
    <property type="protein sequence ID" value="PQM26362.1"/>
    <property type="molecule type" value="Genomic_DNA"/>
</dbReference>
<dbReference type="GO" id="GO:0015074">
    <property type="term" value="P:DNA integration"/>
    <property type="evidence" value="ECO:0007669"/>
    <property type="project" value="UniProtKB-KW"/>
</dbReference>
<sequence>MPMIATQIRAFAPRDTPYKKSDERGLYLEVFPNGSKLWRLKYYTAGKEKRLALGAWPEVSLQKARRLRDELRLRIADGEDPSLTRKRAKATAKISAANTFESVASEYIEQKMVGEGRAEGTLLKARWFLDLLKPAIGSMPISDVDPQMMLAPLKKLEARGNRETAKKCRSFASRVFRYGAATGRCTTDPTAILKGALLTPQARHYAAILEPDKLGALLRAINGFDCYPITKLALKIAPHIFVRPGEMRHGDWEEIDLDKAIWTIPAGKMKARRTHAVPLSSQVVELFKELKDFTGGKGFMFPAFHTRLRPMSENTINAAFRRMGFSKDEMTAHGFRSTASTMLNESGLWHPDAIERALAHGDSNAIRGTYNRGHYWDERVRMAQWWSDYLDTLRRDVPQTGR</sequence>